<dbReference type="KEGG" id="dfa:DFA_02614"/>
<dbReference type="GeneID" id="14870990"/>
<accession>F4PZW1</accession>
<gene>
    <name evidence="2" type="ORF">DFA_02614</name>
</gene>
<feature type="chain" id="PRO_5003313473" evidence="1">
    <location>
        <begin position="18"/>
        <end position="231"/>
    </location>
</feature>
<dbReference type="RefSeq" id="XP_004357337.1">
    <property type="nucleotide sequence ID" value="XM_004357281.1"/>
</dbReference>
<protein>
    <submittedName>
        <fullName evidence="2">Component of the counting factor complex</fullName>
    </submittedName>
</protein>
<keyword evidence="1" id="KW-0732">Signal</keyword>
<dbReference type="EMBL" id="GL883017">
    <property type="protein sequence ID" value="EGG18875.1"/>
    <property type="molecule type" value="Genomic_DNA"/>
</dbReference>
<organism evidence="2 3">
    <name type="scientific">Cavenderia fasciculata</name>
    <name type="common">Slime mold</name>
    <name type="synonym">Dictyostelium fasciculatum</name>
    <dbReference type="NCBI Taxonomy" id="261658"/>
    <lineage>
        <taxon>Eukaryota</taxon>
        <taxon>Amoebozoa</taxon>
        <taxon>Evosea</taxon>
        <taxon>Eumycetozoa</taxon>
        <taxon>Dictyostelia</taxon>
        <taxon>Acytosteliales</taxon>
        <taxon>Cavenderiaceae</taxon>
        <taxon>Cavenderia</taxon>
    </lineage>
</organism>
<evidence type="ECO:0000313" key="2">
    <source>
        <dbReference type="EMBL" id="EGG18875.1"/>
    </source>
</evidence>
<proteinExistence type="predicted"/>
<feature type="signal peptide" evidence="1">
    <location>
        <begin position="1"/>
        <end position="17"/>
    </location>
</feature>
<name>F4PZW1_CACFS</name>
<dbReference type="OrthoDB" id="17754at2759"/>
<reference evidence="3" key="1">
    <citation type="journal article" date="2011" name="Genome Res.">
        <title>Phylogeny-wide analysis of social amoeba genomes highlights ancient origins for complex intercellular communication.</title>
        <authorList>
            <person name="Heidel A.J."/>
            <person name="Lawal H.M."/>
            <person name="Felder M."/>
            <person name="Schilde C."/>
            <person name="Helps N.R."/>
            <person name="Tunggal B."/>
            <person name="Rivero F."/>
            <person name="John U."/>
            <person name="Schleicher M."/>
            <person name="Eichinger L."/>
            <person name="Platzer M."/>
            <person name="Noegel A.A."/>
            <person name="Schaap P."/>
            <person name="Gloeckner G."/>
        </authorList>
    </citation>
    <scope>NUCLEOTIDE SEQUENCE [LARGE SCALE GENOMIC DNA]</scope>
    <source>
        <strain evidence="3">SH3</strain>
    </source>
</reference>
<dbReference type="AlphaFoldDB" id="F4PZW1"/>
<evidence type="ECO:0000256" key="1">
    <source>
        <dbReference type="SAM" id="SignalP"/>
    </source>
</evidence>
<keyword evidence="3" id="KW-1185">Reference proteome</keyword>
<dbReference type="Proteomes" id="UP000007797">
    <property type="component" value="Unassembled WGS sequence"/>
</dbReference>
<sequence length="231" mass="24134">MLKQILFILLSILVCSSIGSSSFQVASTFPICSSCVSNCQQLDADAINIIANGGLISTCAGLCGYFAGDEKQVCTAACNNIGLDPFIQIITDEQVADPIYFCQSVRLCPTNSGTTGSATVDVATTPSSGPLGTTFSVTATYTIISPFNIGQIAIKIIDPAVNFFGGDQLITNVVPGTYTYTYQFTAEPSEQEPFSSGLYKVVVSVCTGTCGLSSPGTLTLALEDTSFTINN</sequence>
<dbReference type="OMA" id="NGQCMSH"/>
<evidence type="ECO:0000313" key="3">
    <source>
        <dbReference type="Proteomes" id="UP000007797"/>
    </source>
</evidence>